<protein>
    <submittedName>
        <fullName evidence="1">Uncharacterized protein</fullName>
    </submittedName>
</protein>
<sequence length="65" mass="7787">MTDTGLPIRSEYRRYFCCKQWQIVNLWLKLRSYNIDDEGMKGARKKNAKIALEMMRHRRHASSSP</sequence>
<dbReference type="EnsemblMetazoa" id="OVOC5797.1">
    <property type="protein sequence ID" value="OVOC5797.1"/>
    <property type="gene ID" value="WBGene00242606"/>
</dbReference>
<reference evidence="1" key="2">
    <citation type="submission" date="2022-06" db="UniProtKB">
        <authorList>
            <consortium name="EnsemblMetazoa"/>
        </authorList>
    </citation>
    <scope>IDENTIFICATION</scope>
</reference>
<dbReference type="AlphaFoldDB" id="A0A8R1XZ81"/>
<accession>A0A8R1XZ81</accession>
<evidence type="ECO:0000313" key="2">
    <source>
        <dbReference type="Proteomes" id="UP000024404"/>
    </source>
</evidence>
<reference evidence="2" key="1">
    <citation type="submission" date="2013-10" db="EMBL/GenBank/DDBJ databases">
        <title>Genome sequencing of Onchocerca volvulus.</title>
        <authorList>
            <person name="Cotton J."/>
            <person name="Tsai J."/>
            <person name="Stanley E."/>
            <person name="Tracey A."/>
            <person name="Holroyd N."/>
            <person name="Lustigman S."/>
            <person name="Berriman M."/>
        </authorList>
    </citation>
    <scope>NUCLEOTIDE SEQUENCE</scope>
</reference>
<keyword evidence="2" id="KW-1185">Reference proteome</keyword>
<evidence type="ECO:0000313" key="1">
    <source>
        <dbReference type="EnsemblMetazoa" id="OVOC5797.1"/>
    </source>
</evidence>
<name>A0A8R1XZ81_ONCVO</name>
<organism evidence="1 2">
    <name type="scientific">Onchocerca volvulus</name>
    <dbReference type="NCBI Taxonomy" id="6282"/>
    <lineage>
        <taxon>Eukaryota</taxon>
        <taxon>Metazoa</taxon>
        <taxon>Ecdysozoa</taxon>
        <taxon>Nematoda</taxon>
        <taxon>Chromadorea</taxon>
        <taxon>Rhabditida</taxon>
        <taxon>Spirurina</taxon>
        <taxon>Spiruromorpha</taxon>
        <taxon>Filarioidea</taxon>
        <taxon>Onchocercidae</taxon>
        <taxon>Onchocerca</taxon>
    </lineage>
</organism>
<dbReference type="Proteomes" id="UP000024404">
    <property type="component" value="Unassembled WGS sequence"/>
</dbReference>
<proteinExistence type="predicted"/>
<dbReference type="EMBL" id="CMVM020000161">
    <property type="status" value="NOT_ANNOTATED_CDS"/>
    <property type="molecule type" value="Genomic_DNA"/>
</dbReference>